<comment type="caution">
    <text evidence="3">The sequence shown here is derived from an EMBL/GenBank/DDBJ whole genome shotgun (WGS) entry which is preliminary data.</text>
</comment>
<evidence type="ECO:0000313" key="3">
    <source>
        <dbReference type="EMBL" id="MBC1522443.1"/>
    </source>
</evidence>
<gene>
    <name evidence="3" type="ORF">HB912_12370</name>
</gene>
<sequence>MKKPFYKRWSFWVIVVLALGIIGMFTDNKENKTAKNDSVKAEEKAKKETPKKVKEANEVEKGKKEEKLKSKINLTGDYQFSGMANIKPTKATIKNKQITFTFDWRNDDGIADERSFEGSGVTIIAYQNGKELKQLDEKLSGDSQRIKKNTTLEINYKYKLIGTTPITIEMLPLEGTTQKFTFKLTA</sequence>
<feature type="transmembrane region" description="Helical" evidence="2">
    <location>
        <begin position="9"/>
        <end position="26"/>
    </location>
</feature>
<organism evidence="3 4">
    <name type="scientific">Listeria aquatica</name>
    <dbReference type="NCBI Taxonomy" id="1494960"/>
    <lineage>
        <taxon>Bacteria</taxon>
        <taxon>Bacillati</taxon>
        <taxon>Bacillota</taxon>
        <taxon>Bacilli</taxon>
        <taxon>Bacillales</taxon>
        <taxon>Listeriaceae</taxon>
        <taxon>Listeria</taxon>
    </lineage>
</organism>
<evidence type="ECO:0000313" key="4">
    <source>
        <dbReference type="Proteomes" id="UP000559885"/>
    </source>
</evidence>
<dbReference type="RefSeq" id="WP_185375000.1">
    <property type="nucleotide sequence ID" value="NZ_JAARRM010000007.1"/>
</dbReference>
<dbReference type="AlphaFoldDB" id="A0A841ZQG9"/>
<keyword evidence="2" id="KW-0472">Membrane</keyword>
<keyword evidence="2" id="KW-1133">Transmembrane helix</keyword>
<keyword evidence="2" id="KW-0812">Transmembrane</keyword>
<evidence type="ECO:0000256" key="1">
    <source>
        <dbReference type="SAM" id="MobiDB-lite"/>
    </source>
</evidence>
<reference evidence="3 4" key="1">
    <citation type="submission" date="2020-03" db="EMBL/GenBank/DDBJ databases">
        <title>Soil Listeria distribution.</title>
        <authorList>
            <person name="Liao J."/>
            <person name="Wiedmann M."/>
        </authorList>
    </citation>
    <scope>NUCLEOTIDE SEQUENCE [LARGE SCALE GENOMIC DNA]</scope>
    <source>
        <strain evidence="3 4">FSL L7-1507</strain>
    </source>
</reference>
<name>A0A841ZQG9_9LIST</name>
<dbReference type="EMBL" id="JAARRM010000007">
    <property type="protein sequence ID" value="MBC1522443.1"/>
    <property type="molecule type" value="Genomic_DNA"/>
</dbReference>
<feature type="region of interest" description="Disordered" evidence="1">
    <location>
        <begin position="32"/>
        <end position="62"/>
    </location>
</feature>
<dbReference type="Proteomes" id="UP000559885">
    <property type="component" value="Unassembled WGS sequence"/>
</dbReference>
<protein>
    <recommendedName>
        <fullName evidence="5">DUF5067 domain-containing protein</fullName>
    </recommendedName>
</protein>
<accession>A0A841ZQG9</accession>
<proteinExistence type="predicted"/>
<evidence type="ECO:0000256" key="2">
    <source>
        <dbReference type="SAM" id="Phobius"/>
    </source>
</evidence>
<evidence type="ECO:0008006" key="5">
    <source>
        <dbReference type="Google" id="ProtNLM"/>
    </source>
</evidence>